<dbReference type="STRING" id="195883.A0A482XKJ7"/>
<dbReference type="InterPro" id="IPR039891">
    <property type="entry name" value="VWA8"/>
</dbReference>
<gene>
    <name evidence="1" type="ORF">LSTR_LSTR016631</name>
</gene>
<dbReference type="AlphaFoldDB" id="A0A482XKJ7"/>
<evidence type="ECO:0008006" key="3">
    <source>
        <dbReference type="Google" id="ProtNLM"/>
    </source>
</evidence>
<reference evidence="1 2" key="1">
    <citation type="journal article" date="2017" name="Gigascience">
        <title>Genome sequence of the small brown planthopper, Laodelphax striatellus.</title>
        <authorList>
            <person name="Zhu J."/>
            <person name="Jiang F."/>
            <person name="Wang X."/>
            <person name="Yang P."/>
            <person name="Bao Y."/>
            <person name="Zhao W."/>
            <person name="Wang W."/>
            <person name="Lu H."/>
            <person name="Wang Q."/>
            <person name="Cui N."/>
            <person name="Li J."/>
            <person name="Chen X."/>
            <person name="Luo L."/>
            <person name="Yu J."/>
            <person name="Kang L."/>
            <person name="Cui F."/>
        </authorList>
    </citation>
    <scope>NUCLEOTIDE SEQUENCE [LARGE SCALE GENOMIC DNA]</scope>
    <source>
        <strain evidence="1">Lst14</strain>
    </source>
</reference>
<proteinExistence type="predicted"/>
<dbReference type="PANTHER" id="PTHR21610:SF9">
    <property type="entry name" value="VON WILLEBRAND FACTOR A DOMAIN-CONTAINING PROTEIN 8"/>
    <property type="match status" value="1"/>
</dbReference>
<name>A0A482XKJ7_LAOST</name>
<evidence type="ECO:0000313" key="1">
    <source>
        <dbReference type="EMBL" id="RZF46312.1"/>
    </source>
</evidence>
<accession>A0A482XKJ7</accession>
<organism evidence="1 2">
    <name type="scientific">Laodelphax striatellus</name>
    <name type="common">Small brown planthopper</name>
    <name type="synonym">Delphax striatella</name>
    <dbReference type="NCBI Taxonomy" id="195883"/>
    <lineage>
        <taxon>Eukaryota</taxon>
        <taxon>Metazoa</taxon>
        <taxon>Ecdysozoa</taxon>
        <taxon>Arthropoda</taxon>
        <taxon>Hexapoda</taxon>
        <taxon>Insecta</taxon>
        <taxon>Pterygota</taxon>
        <taxon>Neoptera</taxon>
        <taxon>Paraneoptera</taxon>
        <taxon>Hemiptera</taxon>
        <taxon>Auchenorrhyncha</taxon>
        <taxon>Fulgoroidea</taxon>
        <taxon>Delphacidae</taxon>
        <taxon>Criomorphinae</taxon>
        <taxon>Laodelphax</taxon>
    </lineage>
</organism>
<keyword evidence="2" id="KW-1185">Reference proteome</keyword>
<protein>
    <recommendedName>
        <fullName evidence="3">VWFA domain-containing protein</fullName>
    </recommendedName>
</protein>
<sequence length="90" mass="9710">IAADDCDEAIVIVLSDANLSRYSIPARDLALALNANSKVQSYILFIGSLGDQAKRLTNALPAGRGYLCMDVTEIPQILQQIFTASLLNSR</sequence>
<dbReference type="OrthoDB" id="5186at2759"/>
<feature type="non-terminal residue" evidence="1">
    <location>
        <position position="1"/>
    </location>
</feature>
<comment type="caution">
    <text evidence="1">The sequence shown here is derived from an EMBL/GenBank/DDBJ whole genome shotgun (WGS) entry which is preliminary data.</text>
</comment>
<dbReference type="PANTHER" id="PTHR21610">
    <property type="entry name" value="VON WILLEBRAND FACTOR A DOMAIN-CONTAINING PROTEIN 8"/>
    <property type="match status" value="1"/>
</dbReference>
<dbReference type="InParanoid" id="A0A482XKJ7"/>
<evidence type="ECO:0000313" key="2">
    <source>
        <dbReference type="Proteomes" id="UP000291343"/>
    </source>
</evidence>
<dbReference type="Proteomes" id="UP000291343">
    <property type="component" value="Unassembled WGS sequence"/>
</dbReference>
<dbReference type="GO" id="GO:0005737">
    <property type="term" value="C:cytoplasm"/>
    <property type="evidence" value="ECO:0007669"/>
    <property type="project" value="TreeGrafter"/>
</dbReference>
<dbReference type="EMBL" id="QKKF02006493">
    <property type="protein sequence ID" value="RZF46312.1"/>
    <property type="molecule type" value="Genomic_DNA"/>
</dbReference>